<evidence type="ECO:0000313" key="2">
    <source>
        <dbReference type="EMBL" id="CAK9117664.1"/>
    </source>
</evidence>
<dbReference type="EMBL" id="CAXAMN010028783">
    <property type="protein sequence ID" value="CAK9117664.1"/>
    <property type="molecule type" value="Genomic_DNA"/>
</dbReference>
<evidence type="ECO:0000256" key="1">
    <source>
        <dbReference type="SAM" id="MobiDB-lite"/>
    </source>
</evidence>
<feature type="region of interest" description="Disordered" evidence="1">
    <location>
        <begin position="52"/>
        <end position="93"/>
    </location>
</feature>
<evidence type="ECO:0000313" key="3">
    <source>
        <dbReference type="Proteomes" id="UP001642484"/>
    </source>
</evidence>
<name>A0ABP0SZZ0_9DINO</name>
<dbReference type="SUPFAM" id="SSF117289">
    <property type="entry name" value="Nucleoporin domain"/>
    <property type="match status" value="1"/>
</dbReference>
<proteinExistence type="predicted"/>
<organism evidence="2 3">
    <name type="scientific">Durusdinium trenchii</name>
    <dbReference type="NCBI Taxonomy" id="1381693"/>
    <lineage>
        <taxon>Eukaryota</taxon>
        <taxon>Sar</taxon>
        <taxon>Alveolata</taxon>
        <taxon>Dinophyceae</taxon>
        <taxon>Suessiales</taxon>
        <taxon>Symbiodiniaceae</taxon>
        <taxon>Durusdinium</taxon>
    </lineage>
</organism>
<gene>
    <name evidence="2" type="ORF">CCMP2556_LOCUS54932</name>
</gene>
<dbReference type="Proteomes" id="UP001642484">
    <property type="component" value="Unassembled WGS sequence"/>
</dbReference>
<reference evidence="2 3" key="1">
    <citation type="submission" date="2024-02" db="EMBL/GenBank/DDBJ databases">
        <authorList>
            <person name="Chen Y."/>
            <person name="Shah S."/>
            <person name="Dougan E. K."/>
            <person name="Thang M."/>
            <person name="Chan C."/>
        </authorList>
    </citation>
    <scope>NUCLEOTIDE SEQUENCE [LARGE SCALE GENOMIC DNA]</scope>
</reference>
<comment type="caution">
    <text evidence="2">The sequence shown here is derived from an EMBL/GenBank/DDBJ whole genome shotgun (WGS) entry which is preliminary data.</text>
</comment>
<protein>
    <submittedName>
        <fullName evidence="2">Uncharacterized protein</fullName>
    </submittedName>
</protein>
<keyword evidence="3" id="KW-1185">Reference proteome</keyword>
<sequence>MHEVAGTKKPPVACAFSPSGKGLVAGCRDHLVLTWTVKDTKTSTSAISAITPSPARRHPVATPERAAAPAPAAPAAPAAVPAAAAPPAVPKAAEAEPLAETLKTMQSHLEIMVRTVQLLDQRLALNEEQASSAAPAITATAVRATSGSGPTTAEA</sequence>
<accession>A0ABP0SZZ0</accession>